<reference evidence="2" key="1">
    <citation type="submission" date="2022-07" db="EMBL/GenBank/DDBJ databases">
        <authorList>
            <person name="Trinca V."/>
            <person name="Uliana J.V.C."/>
            <person name="Torres T.T."/>
            <person name="Ward R.J."/>
            <person name="Monesi N."/>
        </authorList>
    </citation>
    <scope>NUCLEOTIDE SEQUENCE</scope>
    <source>
        <strain evidence="2">HSMRA1968</strain>
        <tissue evidence="2">Whole embryos</tissue>
    </source>
</reference>
<keyword evidence="1" id="KW-0732">Signal</keyword>
<dbReference type="EMBL" id="WJQU01000004">
    <property type="protein sequence ID" value="KAJ6635005.1"/>
    <property type="molecule type" value="Genomic_DNA"/>
</dbReference>
<sequence length="88" mass="9744">MKFAIAVILHSLSLVFCASVEPQKIKPVEIEIPLPPQKCLDGTDCPPCVGKRDQCSCYDYSRPPCCGQCPITYVKGIQCLAVMCKEYM</sequence>
<evidence type="ECO:0000313" key="2">
    <source>
        <dbReference type="EMBL" id="KAJ6635005.1"/>
    </source>
</evidence>
<dbReference type="Proteomes" id="UP001151699">
    <property type="component" value="Chromosome C"/>
</dbReference>
<comment type="caution">
    <text evidence="2">The sequence shown here is derived from an EMBL/GenBank/DDBJ whole genome shotgun (WGS) entry which is preliminary data.</text>
</comment>
<proteinExistence type="predicted"/>
<name>A0A9Q0RUU3_9DIPT</name>
<evidence type="ECO:0000256" key="1">
    <source>
        <dbReference type="SAM" id="SignalP"/>
    </source>
</evidence>
<protein>
    <submittedName>
        <fullName evidence="2">Uncharacterized protein</fullName>
    </submittedName>
</protein>
<gene>
    <name evidence="2" type="ORF">Bhyg_13587</name>
</gene>
<dbReference type="AlphaFoldDB" id="A0A9Q0RUU3"/>
<evidence type="ECO:0000313" key="3">
    <source>
        <dbReference type="Proteomes" id="UP001151699"/>
    </source>
</evidence>
<feature type="signal peptide" evidence="1">
    <location>
        <begin position="1"/>
        <end position="17"/>
    </location>
</feature>
<organism evidence="2 3">
    <name type="scientific">Pseudolycoriella hygida</name>
    <dbReference type="NCBI Taxonomy" id="35572"/>
    <lineage>
        <taxon>Eukaryota</taxon>
        <taxon>Metazoa</taxon>
        <taxon>Ecdysozoa</taxon>
        <taxon>Arthropoda</taxon>
        <taxon>Hexapoda</taxon>
        <taxon>Insecta</taxon>
        <taxon>Pterygota</taxon>
        <taxon>Neoptera</taxon>
        <taxon>Endopterygota</taxon>
        <taxon>Diptera</taxon>
        <taxon>Nematocera</taxon>
        <taxon>Sciaroidea</taxon>
        <taxon>Sciaridae</taxon>
        <taxon>Pseudolycoriella</taxon>
    </lineage>
</organism>
<accession>A0A9Q0RUU3</accession>
<feature type="chain" id="PRO_5040374951" evidence="1">
    <location>
        <begin position="18"/>
        <end position="88"/>
    </location>
</feature>
<keyword evidence="3" id="KW-1185">Reference proteome</keyword>